<dbReference type="Pfam" id="PF20567">
    <property type="entry name" value="DUF6776"/>
    <property type="match status" value="1"/>
</dbReference>
<evidence type="ECO:0000313" key="2">
    <source>
        <dbReference type="EMBL" id="MBF2735567.1"/>
    </source>
</evidence>
<dbReference type="Proteomes" id="UP000604381">
    <property type="component" value="Unassembled WGS sequence"/>
</dbReference>
<evidence type="ECO:0000313" key="3">
    <source>
        <dbReference type="Proteomes" id="UP000604381"/>
    </source>
</evidence>
<sequence>MLAVPPRLLRLLNGVRRLCFGTTPRMLATLAALGILAGWLALREPEAAGADADAELARALELARDYEAANSELRRELEAERRLRRVANQTTAALAAQIRALDEQILDNEQRIAFYRQLLAERGSDVSAVAIRSFEIVPDYREDHHQLVVVLSQPADNENFVGSLDLVLSLRSAERGEFELRPAFAAGLLQVNFRYYIEFKEIFQLPPGAEIVNGQLVLRDAANEVVTSQILREQAF</sequence>
<dbReference type="EMBL" id="JADHEI010000044">
    <property type="protein sequence ID" value="MBF2735567.1"/>
    <property type="molecule type" value="Genomic_DNA"/>
</dbReference>
<protein>
    <submittedName>
        <fullName evidence="2">Uncharacterized protein</fullName>
    </submittedName>
</protein>
<reference evidence="2" key="1">
    <citation type="submission" date="2020-10" db="EMBL/GenBank/DDBJ databases">
        <title>An improved Amphimedon queenslandica hologenome assembly reveals how three proteobacterial symbionts can extend the metabolic phenotypic of their marine sponge host.</title>
        <authorList>
            <person name="Degnan B."/>
            <person name="Degnan S."/>
            <person name="Xiang X."/>
        </authorList>
    </citation>
    <scope>NUCLEOTIDE SEQUENCE</scope>
    <source>
        <strain evidence="2">AqS2</strain>
    </source>
</reference>
<comment type="caution">
    <text evidence="2">The sequence shown here is derived from an EMBL/GenBank/DDBJ whole genome shotgun (WGS) entry which is preliminary data.</text>
</comment>
<accession>A0A930UFQ1</accession>
<dbReference type="InterPro" id="IPR046703">
    <property type="entry name" value="DUF6776"/>
</dbReference>
<organism evidence="2 3">
    <name type="scientific">Candidatus Amphirhobacter heronislandensis</name>
    <dbReference type="NCBI Taxonomy" id="1732024"/>
    <lineage>
        <taxon>Bacteria</taxon>
        <taxon>Pseudomonadati</taxon>
        <taxon>Pseudomonadota</taxon>
        <taxon>Gammaproteobacteria</taxon>
        <taxon>Candidatus Tethybacterales</taxon>
        <taxon>Candidatus Tethybacteraceae</taxon>
        <taxon>Candidatus Amphirhobacter</taxon>
    </lineage>
</organism>
<proteinExistence type="predicted"/>
<feature type="coiled-coil region" evidence="1">
    <location>
        <begin position="56"/>
        <end position="90"/>
    </location>
</feature>
<gene>
    <name evidence="2" type="ORF">ISN26_05770</name>
</gene>
<keyword evidence="3" id="KW-1185">Reference proteome</keyword>
<name>A0A930UFQ1_9GAMM</name>
<evidence type="ECO:0000256" key="1">
    <source>
        <dbReference type="SAM" id="Coils"/>
    </source>
</evidence>
<keyword evidence="1" id="KW-0175">Coiled coil</keyword>
<dbReference type="AlphaFoldDB" id="A0A930UFQ1"/>